<dbReference type="Gene3D" id="2.60.120.650">
    <property type="entry name" value="Cupin"/>
    <property type="match status" value="1"/>
</dbReference>
<keyword evidence="2" id="KW-0690">Ribosome biogenesis</keyword>
<comment type="similarity">
    <text evidence="5">Belongs to the ROX family. MINA53 subfamily.</text>
</comment>
<keyword evidence="12" id="KW-1133">Transmembrane helix</keyword>
<comment type="catalytic activity">
    <reaction evidence="8">
        <text>L-histidyl-[protein] + 2-oxoglutarate + O2 = (3S)-3-hydroxy-L-histidyl-[protein] + succinate + CO2</text>
        <dbReference type="Rhea" id="RHEA:54256"/>
        <dbReference type="Rhea" id="RHEA-COMP:9745"/>
        <dbReference type="Rhea" id="RHEA-COMP:13840"/>
        <dbReference type="ChEBI" id="CHEBI:15379"/>
        <dbReference type="ChEBI" id="CHEBI:16526"/>
        <dbReference type="ChEBI" id="CHEBI:16810"/>
        <dbReference type="ChEBI" id="CHEBI:29979"/>
        <dbReference type="ChEBI" id="CHEBI:30031"/>
        <dbReference type="ChEBI" id="CHEBI:138021"/>
        <dbReference type="EC" id="1.14.11.79"/>
    </reaction>
</comment>
<protein>
    <recommendedName>
        <fullName evidence="10">Bifunctional lysine-specific demethylase and histidyl-hydroxylase</fullName>
        <ecNumber evidence="10">1.14.11.-</ecNumber>
    </recommendedName>
</protein>
<comment type="caution">
    <text evidence="9">Lacks conserved residue(s) required for the propagation of feature annotation.</text>
</comment>
<comment type="cofactor">
    <cofactor evidence="10">
        <name>Fe(2+)</name>
        <dbReference type="ChEBI" id="CHEBI:29033"/>
    </cofactor>
    <text evidence="10">Binds 1 Fe(2+) ion per subunit.</text>
</comment>
<dbReference type="SUPFAM" id="SSF51197">
    <property type="entry name" value="Clavaminate synthase-like"/>
    <property type="match status" value="1"/>
</dbReference>
<keyword evidence="12" id="KW-0472">Membrane</keyword>
<comment type="function">
    <text evidence="6">Oxygenase that can act as both a histone lysine demethylase and a ribosomal histidine hydroxylase. Is involved in the demethylation of trimethylated 'Lys-9' on histone H3 (H3K9me3), leading to an increase in ribosomal RNA expression. Also catalyzes the hydroxylation of 60S ribosomal protein L27a on 'His-39'. May play an important role in cell growth and survival. May be involved in ribosome biogenesis, most likely during the assembly process of pre-ribosomal particles.</text>
</comment>
<evidence type="ECO:0000256" key="1">
    <source>
        <dbReference type="ARBA" id="ARBA00004604"/>
    </source>
</evidence>
<proteinExistence type="inferred from homology"/>
<evidence type="ECO:0000256" key="3">
    <source>
        <dbReference type="ARBA" id="ARBA00022723"/>
    </source>
</evidence>
<keyword evidence="10" id="KW-0539">Nucleus</keyword>
<dbReference type="InterPro" id="IPR001368">
    <property type="entry name" value="TNFR/NGFR_Cys_rich_reg"/>
</dbReference>
<keyword evidence="10" id="KW-0223">Dioxygenase</keyword>
<evidence type="ECO:0000256" key="6">
    <source>
        <dbReference type="ARBA" id="ARBA00046256"/>
    </source>
</evidence>
<keyword evidence="15" id="KW-1185">Reference proteome</keyword>
<dbReference type="PROSITE" id="PS50050">
    <property type="entry name" value="TNFR_NGFR_2"/>
    <property type="match status" value="1"/>
</dbReference>
<dbReference type="InterPro" id="IPR003347">
    <property type="entry name" value="JmjC_dom"/>
</dbReference>
<name>A0AAD7UHL0_9STRA</name>
<dbReference type="AlphaFoldDB" id="A0AAD7UHL0"/>
<organism evidence="14 15">
    <name type="scientific">Chrysophaeum taylorii</name>
    <dbReference type="NCBI Taxonomy" id="2483200"/>
    <lineage>
        <taxon>Eukaryota</taxon>
        <taxon>Sar</taxon>
        <taxon>Stramenopiles</taxon>
        <taxon>Ochrophyta</taxon>
        <taxon>Pelagophyceae</taxon>
        <taxon>Pelagomonadales</taxon>
        <taxon>Pelagomonadaceae</taxon>
        <taxon>Chrysophaeum</taxon>
    </lineage>
</organism>
<sequence>MFFVLAAGAAGDWASAPLRLPTDRSGMLWDLVGPFSETWREPFVSIRGRDGDAVTFLMTADEFVAELGSSGLSAVLRIELLDSEAREALVSLLGNDILEEPESTAHVYVSAGGGGAALKNHSDPYDVGVSQLAGAKEWLRCSPERLRSPFIVSKLDECEQYSASEMGVILDEARGDCVVETVRAGDSFVVPRRVVHSARSLGEPSVHLSVSRGRRRRRLDVLDACEQSGLATNECSCDAASSSDTCDLEGTEGAPCPPGTYSPTGYYEARSAESCDDDCDESCDASCDESCRDDCTTSCDAGCTSSCDAGGIWSCDEDCTQSCDSGCATNCDRSCDEDCDDDCSGGCDQCGGCYACPRNTWTSEPGSTFCVACDTATMACADACEEPVPSPTPRTQSPTDASGSSGGSSGSSTIYSESKKKKKTRHSATWSLVLVIFSIVLLVLLACGLFACGIVYGRRRQQGCRFEAASVDVGPTIEFELPNDSLPLKPAP</sequence>
<comment type="caution">
    <text evidence="14">The sequence shown here is derived from an EMBL/GenBank/DDBJ whole genome shotgun (WGS) entry which is preliminary data.</text>
</comment>
<dbReference type="InterPro" id="IPR039994">
    <property type="entry name" value="NO66-like"/>
</dbReference>
<dbReference type="EC" id="1.14.11.-" evidence="10"/>
<dbReference type="GO" id="GO:0005730">
    <property type="term" value="C:nucleolus"/>
    <property type="evidence" value="ECO:0007669"/>
    <property type="project" value="UniProtKB-SubCell"/>
</dbReference>
<evidence type="ECO:0000313" key="15">
    <source>
        <dbReference type="Proteomes" id="UP001230188"/>
    </source>
</evidence>
<dbReference type="PANTHER" id="PTHR13096">
    <property type="entry name" value="MINA53 MYC INDUCED NUCLEAR ANTIGEN"/>
    <property type="match status" value="1"/>
</dbReference>
<feature type="region of interest" description="Disordered" evidence="11">
    <location>
        <begin position="389"/>
        <end position="418"/>
    </location>
</feature>
<dbReference type="Pfam" id="PF08007">
    <property type="entry name" value="JmjC_2"/>
    <property type="match status" value="1"/>
</dbReference>
<dbReference type="GO" id="GO:0005506">
    <property type="term" value="F:iron ion binding"/>
    <property type="evidence" value="ECO:0007669"/>
    <property type="project" value="UniProtKB-UniRule"/>
</dbReference>
<evidence type="ECO:0000313" key="14">
    <source>
        <dbReference type="EMBL" id="KAJ8606380.1"/>
    </source>
</evidence>
<evidence type="ECO:0000256" key="7">
    <source>
        <dbReference type="ARBA" id="ARBA00047687"/>
    </source>
</evidence>
<dbReference type="GO" id="GO:0036139">
    <property type="term" value="F:peptidyl-histidine dioxygenase activity"/>
    <property type="evidence" value="ECO:0007669"/>
    <property type="project" value="UniProtKB-EC"/>
</dbReference>
<dbReference type="PANTHER" id="PTHR13096:SF7">
    <property type="entry name" value="RIBOSOMAL OXYGENASE 2"/>
    <property type="match status" value="1"/>
</dbReference>
<accession>A0AAD7UHL0</accession>
<evidence type="ECO:0000256" key="4">
    <source>
        <dbReference type="ARBA" id="ARBA00023004"/>
    </source>
</evidence>
<evidence type="ECO:0000256" key="10">
    <source>
        <dbReference type="RuleBase" id="RU366061"/>
    </source>
</evidence>
<feature type="transmembrane region" description="Helical" evidence="12">
    <location>
        <begin position="430"/>
        <end position="456"/>
    </location>
</feature>
<feature type="repeat" description="TNFR-Cys" evidence="9">
    <location>
        <begin position="255"/>
        <end position="303"/>
    </location>
</feature>
<evidence type="ECO:0000256" key="2">
    <source>
        <dbReference type="ARBA" id="ARBA00022517"/>
    </source>
</evidence>
<evidence type="ECO:0000259" key="13">
    <source>
        <dbReference type="PROSITE" id="PS50050"/>
    </source>
</evidence>
<evidence type="ECO:0000256" key="11">
    <source>
        <dbReference type="SAM" id="MobiDB-lite"/>
    </source>
</evidence>
<keyword evidence="12" id="KW-0812">Transmembrane</keyword>
<evidence type="ECO:0000256" key="12">
    <source>
        <dbReference type="SAM" id="Phobius"/>
    </source>
</evidence>
<dbReference type="Proteomes" id="UP001230188">
    <property type="component" value="Unassembled WGS sequence"/>
</dbReference>
<keyword evidence="3 10" id="KW-0479">Metal-binding</keyword>
<comment type="catalytic activity">
    <reaction evidence="7">
        <text>L-histidyl-[ribosomal protein uL15] + 2-oxoglutarate + O2 = (3S)-3-hydroxy-L-histidyl-[ribosomal protein uL15] + succinate + CO2</text>
        <dbReference type="Rhea" id="RHEA:54024"/>
        <dbReference type="Rhea" id="RHEA-COMP:13760"/>
        <dbReference type="Rhea" id="RHEA-COMP:13761"/>
        <dbReference type="ChEBI" id="CHEBI:15379"/>
        <dbReference type="ChEBI" id="CHEBI:16526"/>
        <dbReference type="ChEBI" id="CHEBI:16810"/>
        <dbReference type="ChEBI" id="CHEBI:29979"/>
        <dbReference type="ChEBI" id="CHEBI:30031"/>
        <dbReference type="ChEBI" id="CHEBI:138021"/>
    </reaction>
</comment>
<reference evidence="14" key="1">
    <citation type="submission" date="2023-01" db="EMBL/GenBank/DDBJ databases">
        <title>Metagenome sequencing of chrysophaentin producing Chrysophaeum taylorii.</title>
        <authorList>
            <person name="Davison J."/>
            <person name="Bewley C."/>
        </authorList>
    </citation>
    <scope>NUCLEOTIDE SEQUENCE</scope>
    <source>
        <strain evidence="14">NIES-1699</strain>
    </source>
</reference>
<evidence type="ECO:0000256" key="5">
    <source>
        <dbReference type="ARBA" id="ARBA00034314"/>
    </source>
</evidence>
<dbReference type="GO" id="GO:0042254">
    <property type="term" value="P:ribosome biogenesis"/>
    <property type="evidence" value="ECO:0007669"/>
    <property type="project" value="UniProtKB-KW"/>
</dbReference>
<dbReference type="GO" id="GO:0051864">
    <property type="term" value="F:histone H3K36 demethylase activity"/>
    <property type="evidence" value="ECO:0007669"/>
    <property type="project" value="TreeGrafter"/>
</dbReference>
<keyword evidence="10" id="KW-0804">Transcription</keyword>
<dbReference type="GO" id="GO:0032453">
    <property type="term" value="F:histone H3K4 demethylase activity"/>
    <property type="evidence" value="ECO:0007669"/>
    <property type="project" value="TreeGrafter"/>
</dbReference>
<feature type="domain" description="TNFR-Cys" evidence="13">
    <location>
        <begin position="255"/>
        <end position="303"/>
    </location>
</feature>
<dbReference type="EMBL" id="JAQMWT010000278">
    <property type="protein sequence ID" value="KAJ8606380.1"/>
    <property type="molecule type" value="Genomic_DNA"/>
</dbReference>
<keyword evidence="4 10" id="KW-0408">Iron</keyword>
<evidence type="ECO:0000256" key="8">
    <source>
        <dbReference type="ARBA" id="ARBA00049465"/>
    </source>
</evidence>
<keyword evidence="10" id="KW-0805">Transcription regulation</keyword>
<gene>
    <name evidence="14" type="ORF">CTAYLR_009326</name>
</gene>
<evidence type="ECO:0000256" key="9">
    <source>
        <dbReference type="PROSITE-ProRule" id="PRU00206"/>
    </source>
</evidence>
<comment type="subcellular location">
    <subcellularLocation>
        <location evidence="1">Nucleus</location>
        <location evidence="1">Nucleolus</location>
    </subcellularLocation>
</comment>
<keyword evidence="10" id="KW-0560">Oxidoreductase</keyword>